<organism evidence="2 3">
    <name type="scientific">Plakobranchus ocellatus</name>
    <dbReference type="NCBI Taxonomy" id="259542"/>
    <lineage>
        <taxon>Eukaryota</taxon>
        <taxon>Metazoa</taxon>
        <taxon>Spiralia</taxon>
        <taxon>Lophotrochozoa</taxon>
        <taxon>Mollusca</taxon>
        <taxon>Gastropoda</taxon>
        <taxon>Heterobranchia</taxon>
        <taxon>Euthyneura</taxon>
        <taxon>Panpulmonata</taxon>
        <taxon>Sacoglossa</taxon>
        <taxon>Placobranchoidea</taxon>
        <taxon>Plakobranchidae</taxon>
        <taxon>Plakobranchus</taxon>
    </lineage>
</organism>
<feature type="compositionally biased region" description="Basic and acidic residues" evidence="1">
    <location>
        <begin position="28"/>
        <end position="40"/>
    </location>
</feature>
<dbReference type="Proteomes" id="UP000735302">
    <property type="component" value="Unassembled WGS sequence"/>
</dbReference>
<feature type="region of interest" description="Disordered" evidence="1">
    <location>
        <begin position="16"/>
        <end position="40"/>
    </location>
</feature>
<proteinExistence type="predicted"/>
<keyword evidence="3" id="KW-1185">Reference proteome</keyword>
<evidence type="ECO:0000256" key="1">
    <source>
        <dbReference type="SAM" id="MobiDB-lite"/>
    </source>
</evidence>
<accession>A0AAV4BAG6</accession>
<dbReference type="AlphaFoldDB" id="A0AAV4BAG6"/>
<dbReference type="EMBL" id="BLXT01004654">
    <property type="protein sequence ID" value="GFO16143.1"/>
    <property type="molecule type" value="Genomic_DNA"/>
</dbReference>
<gene>
    <name evidence="2" type="ORF">PoB_004264800</name>
</gene>
<reference evidence="2 3" key="1">
    <citation type="journal article" date="2021" name="Elife">
        <title>Chloroplast acquisition without the gene transfer in kleptoplastic sea slugs, Plakobranchus ocellatus.</title>
        <authorList>
            <person name="Maeda T."/>
            <person name="Takahashi S."/>
            <person name="Yoshida T."/>
            <person name="Shimamura S."/>
            <person name="Takaki Y."/>
            <person name="Nagai Y."/>
            <person name="Toyoda A."/>
            <person name="Suzuki Y."/>
            <person name="Arimoto A."/>
            <person name="Ishii H."/>
            <person name="Satoh N."/>
            <person name="Nishiyama T."/>
            <person name="Hasebe M."/>
            <person name="Maruyama T."/>
            <person name="Minagawa J."/>
            <person name="Obokata J."/>
            <person name="Shigenobu S."/>
        </authorList>
    </citation>
    <scope>NUCLEOTIDE SEQUENCE [LARGE SCALE GENOMIC DNA]</scope>
</reference>
<evidence type="ECO:0000313" key="3">
    <source>
        <dbReference type="Proteomes" id="UP000735302"/>
    </source>
</evidence>
<comment type="caution">
    <text evidence="2">The sequence shown here is derived from an EMBL/GenBank/DDBJ whole genome shotgun (WGS) entry which is preliminary data.</text>
</comment>
<evidence type="ECO:0000313" key="2">
    <source>
        <dbReference type="EMBL" id="GFO16143.1"/>
    </source>
</evidence>
<sequence>MADPMYDVDVILGNIPDAKCPGSSQPESRPENKEMCKPQEDDMAVETWAGKMRRTKPMITSPSVDHNAISVNELRNLQEQDKSLALCRKLADTGETRTSGKETRPKYGNDEMDILIRMGDASCSRQYSGRTSCCKEDN</sequence>
<protein>
    <submittedName>
        <fullName evidence="2">Uncharacterized protein</fullName>
    </submittedName>
</protein>
<name>A0AAV4BAG6_9GAST</name>